<dbReference type="Proteomes" id="UP000656042">
    <property type="component" value="Unassembled WGS sequence"/>
</dbReference>
<comment type="caution">
    <text evidence="3">The sequence shown here is derived from an EMBL/GenBank/DDBJ whole genome shotgun (WGS) entry which is preliminary data.</text>
</comment>
<keyword evidence="2" id="KW-0812">Transmembrane</keyword>
<feature type="transmembrane region" description="Helical" evidence="2">
    <location>
        <begin position="53"/>
        <end position="72"/>
    </location>
</feature>
<evidence type="ECO:0000256" key="1">
    <source>
        <dbReference type="SAM" id="MobiDB-lite"/>
    </source>
</evidence>
<reference evidence="3" key="2">
    <citation type="submission" date="2020-09" db="EMBL/GenBank/DDBJ databases">
        <authorList>
            <person name="Sun Q."/>
            <person name="Zhou Y."/>
        </authorList>
    </citation>
    <scope>NUCLEOTIDE SEQUENCE</scope>
    <source>
        <strain evidence="3">CGMCC 4.7299</strain>
    </source>
</reference>
<name>A0A8J3C0A4_9ACTN</name>
<dbReference type="EMBL" id="BMMX01000016">
    <property type="protein sequence ID" value="GGK99233.1"/>
    <property type="molecule type" value="Genomic_DNA"/>
</dbReference>
<organism evidence="3 4">
    <name type="scientific">Mangrovihabitans endophyticus</name>
    <dbReference type="NCBI Taxonomy" id="1751298"/>
    <lineage>
        <taxon>Bacteria</taxon>
        <taxon>Bacillati</taxon>
        <taxon>Actinomycetota</taxon>
        <taxon>Actinomycetes</taxon>
        <taxon>Micromonosporales</taxon>
        <taxon>Micromonosporaceae</taxon>
        <taxon>Mangrovihabitans</taxon>
    </lineage>
</organism>
<accession>A0A8J3C0A4</accession>
<feature type="transmembrane region" description="Helical" evidence="2">
    <location>
        <begin position="21"/>
        <end position="41"/>
    </location>
</feature>
<evidence type="ECO:0008006" key="5">
    <source>
        <dbReference type="Google" id="ProtNLM"/>
    </source>
</evidence>
<proteinExistence type="predicted"/>
<evidence type="ECO:0000313" key="4">
    <source>
        <dbReference type="Proteomes" id="UP000656042"/>
    </source>
</evidence>
<sequence length="77" mass="7688">MAGQQPPSEPRKDDAPPPPGSGAGMVAISYLIGGMVVWGGIGWLVDQWLGTEGIGMGIGAVIGGAAGVYLVVRRLGA</sequence>
<dbReference type="AlphaFoldDB" id="A0A8J3C0A4"/>
<evidence type="ECO:0000256" key="2">
    <source>
        <dbReference type="SAM" id="Phobius"/>
    </source>
</evidence>
<keyword evidence="2" id="KW-0472">Membrane</keyword>
<keyword evidence="2" id="KW-1133">Transmembrane helix</keyword>
<keyword evidence="4" id="KW-1185">Reference proteome</keyword>
<gene>
    <name evidence="3" type="ORF">GCM10012284_37060</name>
</gene>
<evidence type="ECO:0000313" key="3">
    <source>
        <dbReference type="EMBL" id="GGK99233.1"/>
    </source>
</evidence>
<reference evidence="3" key="1">
    <citation type="journal article" date="2014" name="Int. J. Syst. Evol. Microbiol.">
        <title>Complete genome sequence of Corynebacterium casei LMG S-19264T (=DSM 44701T), isolated from a smear-ripened cheese.</title>
        <authorList>
            <consortium name="US DOE Joint Genome Institute (JGI-PGF)"/>
            <person name="Walter F."/>
            <person name="Albersmeier A."/>
            <person name="Kalinowski J."/>
            <person name="Ruckert C."/>
        </authorList>
    </citation>
    <scope>NUCLEOTIDE SEQUENCE</scope>
    <source>
        <strain evidence="3">CGMCC 4.7299</strain>
    </source>
</reference>
<protein>
    <recommendedName>
        <fullName evidence="5">F0F1-ATPase subunit Ca2+/Mg2+ transporter</fullName>
    </recommendedName>
</protein>
<feature type="region of interest" description="Disordered" evidence="1">
    <location>
        <begin position="1"/>
        <end position="21"/>
    </location>
</feature>